<proteinExistence type="predicted"/>
<organism evidence="1 2">
    <name type="scientific">Microbacterium oxydans</name>
    <dbReference type="NCBI Taxonomy" id="82380"/>
    <lineage>
        <taxon>Bacteria</taxon>
        <taxon>Bacillati</taxon>
        <taxon>Actinomycetota</taxon>
        <taxon>Actinomycetes</taxon>
        <taxon>Micrococcales</taxon>
        <taxon>Microbacteriaceae</taxon>
        <taxon>Microbacterium</taxon>
    </lineage>
</organism>
<evidence type="ECO:0000313" key="2">
    <source>
        <dbReference type="Proteomes" id="UP000033725"/>
    </source>
</evidence>
<dbReference type="Proteomes" id="UP000033725">
    <property type="component" value="Unassembled WGS sequence"/>
</dbReference>
<evidence type="ECO:0008006" key="3">
    <source>
        <dbReference type="Google" id="ProtNLM"/>
    </source>
</evidence>
<evidence type="ECO:0000313" key="1">
    <source>
        <dbReference type="EMBL" id="KJL20696.1"/>
    </source>
</evidence>
<dbReference type="PATRIC" id="fig|82380.10.peg.2928"/>
<sequence length="331" mass="36756">MTMIECMRKAVTLEEARQLLLSRSDVLARGVTERGLRAMVDGGSIVRVRRGWYVDAAEWEQLWVEGRHLLKVLAVHHESIDGGATFCFASAAVIHGLPLYRTSPAHVHAVLGPTSRSRVRWGVARHDLTLRARDIVEVEGIRCTSLERTVLDLACRLTPEAAIAVADAALRRTAVRGHEQDDAAAEEWRSELGRRAQGVSNRGIRQAREVIALSDGRAQLPGESVSRLHLHRLGFTEVDLQSRVIGPQGEDYRLDFAFRGARVFGEFDGWGKYLDPTLRSGMSAEAVVLAEKRREDAIRGVTGWRIVRWGSEHIVTSDALGARLRAFGLHP</sequence>
<comment type="caution">
    <text evidence="1">The sequence shown here is derived from an EMBL/GenBank/DDBJ whole genome shotgun (WGS) entry which is preliminary data.</text>
</comment>
<name>A0A0F0KN83_9MICO</name>
<dbReference type="EMBL" id="JYIV01000028">
    <property type="protein sequence ID" value="KJL20696.1"/>
    <property type="molecule type" value="Genomic_DNA"/>
</dbReference>
<dbReference type="AlphaFoldDB" id="A0A0F0KN83"/>
<reference evidence="1 2" key="1">
    <citation type="submission" date="2015-02" db="EMBL/GenBank/DDBJ databases">
        <title>Draft genome sequences of ten Microbacterium spp. with emphasis on heavy metal contaminated environments.</title>
        <authorList>
            <person name="Corretto E."/>
        </authorList>
    </citation>
    <scope>NUCLEOTIDE SEQUENCE [LARGE SCALE GENOMIC DNA]</scope>
    <source>
        <strain evidence="1 2">BEL163</strain>
    </source>
</reference>
<accession>A0A0F0KN83</accession>
<gene>
    <name evidence="1" type="ORF">RN51_02916</name>
</gene>
<protein>
    <recommendedName>
        <fullName evidence="3">Transcriptional regulator, AbiEi antitoxin, Type IV TA system</fullName>
    </recommendedName>
</protein>